<dbReference type="GO" id="GO:0003700">
    <property type="term" value="F:DNA-binding transcription factor activity"/>
    <property type="evidence" value="ECO:0007669"/>
    <property type="project" value="InterPro"/>
</dbReference>
<dbReference type="GO" id="GO:0043565">
    <property type="term" value="F:sequence-specific DNA binding"/>
    <property type="evidence" value="ECO:0007669"/>
    <property type="project" value="InterPro"/>
</dbReference>
<evidence type="ECO:0000256" key="4">
    <source>
        <dbReference type="PROSITE-ProRule" id="PRU00169"/>
    </source>
</evidence>
<sequence length="549" mass="62998">MYGVLVVDDEKEIRNGLGSQAPWREWGFDHIYTADDGPGALDIAAHHSIDLVVTDIRMPLMSGLELIRELDRAGYGGGMIIISGYDDFHYAKEAFKMGVNDYLLKPVNLQELAAAVQIAVAGLHKRQQDLAWHKSLDEALPRLRTETLLELFERPFRNEHEARLDHRFGQIGLEWLPSTTFLLILIGIDNMKALTESKTDREIIEMEATVEAAVQSYLDDRQERKSLLVRRKQGVWICLLGRDSAGSDGQQDTEGHSFVPDLVGVQIMDDVRRRSGILVSCGVCGELGGIERLYAMLREAEASIVYHRVRWDPEANREPDERAMGNDSIRILQSVKASAERLIVSSEEEIRLMMHGFPELAGSWEIRHTNDLQQKTFEWMHNVFRHAQKLGWRGSEWDQNPILLWEHLERFDTLDSLQQQVTLQLIRASASIQEQFVGQNQIVYEAEKYIASHYCEPITLQHVAEQVHVTPVWLSKLFKKVTEKNFLEYITDARLDKACELLKDLNLKVYQISGIVGYQDKVHFSKLFKKKFGMTPQEYRNSRVSVLEK</sequence>
<comment type="caution">
    <text evidence="7">The sequence shown here is derived from an EMBL/GenBank/DDBJ whole genome shotgun (WGS) entry which is preliminary data.</text>
</comment>
<dbReference type="SUPFAM" id="SSF52172">
    <property type="entry name" value="CheY-like"/>
    <property type="match status" value="1"/>
</dbReference>
<dbReference type="InterPro" id="IPR020449">
    <property type="entry name" value="Tscrpt_reg_AraC-type_HTH"/>
</dbReference>
<dbReference type="PROSITE" id="PS50110">
    <property type="entry name" value="RESPONSE_REGULATORY"/>
    <property type="match status" value="1"/>
</dbReference>
<evidence type="ECO:0000313" key="7">
    <source>
        <dbReference type="EMBL" id="MBD2865363.1"/>
    </source>
</evidence>
<dbReference type="RefSeq" id="WP_190930983.1">
    <property type="nucleotide sequence ID" value="NZ_JACXJA010000041.1"/>
</dbReference>
<evidence type="ECO:0000313" key="8">
    <source>
        <dbReference type="Proteomes" id="UP000639396"/>
    </source>
</evidence>
<evidence type="ECO:0000256" key="2">
    <source>
        <dbReference type="ARBA" id="ARBA00023125"/>
    </source>
</evidence>
<dbReference type="Gene3D" id="3.40.50.2300">
    <property type="match status" value="1"/>
</dbReference>
<gene>
    <name evidence="7" type="ORF">IDH45_25605</name>
</gene>
<evidence type="ECO:0000256" key="3">
    <source>
        <dbReference type="ARBA" id="ARBA00023163"/>
    </source>
</evidence>
<reference evidence="7" key="1">
    <citation type="submission" date="2020-09" db="EMBL/GenBank/DDBJ databases">
        <title>A novel bacterium of genus Paenibacillus, isolated from South China Sea.</title>
        <authorList>
            <person name="Huang H."/>
            <person name="Mo K."/>
            <person name="Hu Y."/>
        </authorList>
    </citation>
    <scope>NUCLEOTIDE SEQUENCE</scope>
    <source>
        <strain evidence="7">IB182363</strain>
    </source>
</reference>
<proteinExistence type="predicted"/>
<accession>A0A927CC71</accession>
<dbReference type="PANTHER" id="PTHR43280">
    <property type="entry name" value="ARAC-FAMILY TRANSCRIPTIONAL REGULATOR"/>
    <property type="match status" value="1"/>
</dbReference>
<evidence type="ECO:0000259" key="6">
    <source>
        <dbReference type="PROSITE" id="PS50110"/>
    </source>
</evidence>
<feature type="domain" description="Response regulatory" evidence="6">
    <location>
        <begin position="3"/>
        <end position="120"/>
    </location>
</feature>
<dbReference type="InterPro" id="IPR009057">
    <property type="entry name" value="Homeodomain-like_sf"/>
</dbReference>
<evidence type="ECO:0000259" key="5">
    <source>
        <dbReference type="PROSITE" id="PS01124"/>
    </source>
</evidence>
<dbReference type="Pfam" id="PF12833">
    <property type="entry name" value="HTH_18"/>
    <property type="match status" value="1"/>
</dbReference>
<keyword evidence="4" id="KW-0597">Phosphoprotein</keyword>
<dbReference type="PRINTS" id="PR00032">
    <property type="entry name" value="HTHARAC"/>
</dbReference>
<dbReference type="CDD" id="cd17536">
    <property type="entry name" value="REC_YesN-like"/>
    <property type="match status" value="1"/>
</dbReference>
<feature type="domain" description="HTH araC/xylS-type" evidence="5">
    <location>
        <begin position="444"/>
        <end position="542"/>
    </location>
</feature>
<feature type="modified residue" description="4-aspartylphosphate" evidence="4">
    <location>
        <position position="55"/>
    </location>
</feature>
<dbReference type="SMART" id="SM00342">
    <property type="entry name" value="HTH_ARAC"/>
    <property type="match status" value="1"/>
</dbReference>
<dbReference type="InterPro" id="IPR018060">
    <property type="entry name" value="HTH_AraC"/>
</dbReference>
<keyword evidence="3" id="KW-0804">Transcription</keyword>
<name>A0A927CC71_9BACL</name>
<keyword evidence="2" id="KW-0238">DNA-binding</keyword>
<dbReference type="SMART" id="SM00448">
    <property type="entry name" value="REC"/>
    <property type="match status" value="1"/>
</dbReference>
<dbReference type="Proteomes" id="UP000639396">
    <property type="component" value="Unassembled WGS sequence"/>
</dbReference>
<keyword evidence="8" id="KW-1185">Reference proteome</keyword>
<dbReference type="PROSITE" id="PS01124">
    <property type="entry name" value="HTH_ARAC_FAMILY_2"/>
    <property type="match status" value="1"/>
</dbReference>
<protein>
    <submittedName>
        <fullName evidence="7">Response regulator</fullName>
    </submittedName>
</protein>
<dbReference type="InterPro" id="IPR011006">
    <property type="entry name" value="CheY-like_superfamily"/>
</dbReference>
<dbReference type="PANTHER" id="PTHR43280:SF10">
    <property type="entry name" value="REGULATORY PROTEIN POCR"/>
    <property type="match status" value="1"/>
</dbReference>
<keyword evidence="1" id="KW-0805">Transcription regulation</keyword>
<dbReference type="SUPFAM" id="SSF46689">
    <property type="entry name" value="Homeodomain-like"/>
    <property type="match status" value="2"/>
</dbReference>
<dbReference type="GO" id="GO:0000160">
    <property type="term" value="P:phosphorelay signal transduction system"/>
    <property type="evidence" value="ECO:0007669"/>
    <property type="project" value="InterPro"/>
</dbReference>
<organism evidence="7 8">
    <name type="scientific">Paenibacillus oceani</name>
    <dbReference type="NCBI Taxonomy" id="2772510"/>
    <lineage>
        <taxon>Bacteria</taxon>
        <taxon>Bacillati</taxon>
        <taxon>Bacillota</taxon>
        <taxon>Bacilli</taxon>
        <taxon>Bacillales</taxon>
        <taxon>Paenibacillaceae</taxon>
        <taxon>Paenibacillus</taxon>
    </lineage>
</organism>
<dbReference type="Gene3D" id="1.10.10.60">
    <property type="entry name" value="Homeodomain-like"/>
    <property type="match status" value="2"/>
</dbReference>
<dbReference type="Pfam" id="PF00072">
    <property type="entry name" value="Response_reg"/>
    <property type="match status" value="1"/>
</dbReference>
<dbReference type="InterPro" id="IPR001789">
    <property type="entry name" value="Sig_transdc_resp-reg_receiver"/>
</dbReference>
<evidence type="ECO:0000256" key="1">
    <source>
        <dbReference type="ARBA" id="ARBA00023015"/>
    </source>
</evidence>
<dbReference type="EMBL" id="JACXJA010000041">
    <property type="protein sequence ID" value="MBD2865363.1"/>
    <property type="molecule type" value="Genomic_DNA"/>
</dbReference>
<dbReference type="AlphaFoldDB" id="A0A927CC71"/>